<dbReference type="Pfam" id="PF02450">
    <property type="entry name" value="LCAT"/>
    <property type="match status" value="1"/>
</dbReference>
<dbReference type="InterPro" id="IPR003386">
    <property type="entry name" value="LACT/PDAT_acylTrfase"/>
</dbReference>
<dbReference type="GO" id="GO:0008374">
    <property type="term" value="F:O-acyltransferase activity"/>
    <property type="evidence" value="ECO:0007669"/>
    <property type="project" value="InterPro"/>
</dbReference>
<keyword evidence="3" id="KW-1185">Reference proteome</keyword>
<evidence type="ECO:0000256" key="1">
    <source>
        <dbReference type="SAM" id="SignalP"/>
    </source>
</evidence>
<organism evidence="2 3">
    <name type="scientific">Intoshia linei</name>
    <dbReference type="NCBI Taxonomy" id="1819745"/>
    <lineage>
        <taxon>Eukaryota</taxon>
        <taxon>Metazoa</taxon>
        <taxon>Spiralia</taxon>
        <taxon>Lophotrochozoa</taxon>
        <taxon>Mesozoa</taxon>
        <taxon>Orthonectida</taxon>
        <taxon>Rhopaluridae</taxon>
        <taxon>Intoshia</taxon>
    </lineage>
</organism>
<dbReference type="InterPro" id="IPR029058">
    <property type="entry name" value="AB_hydrolase_fold"/>
</dbReference>
<protein>
    <submittedName>
        <fullName evidence="2">Uncharacterized protein</fullName>
    </submittedName>
</protein>
<evidence type="ECO:0000313" key="2">
    <source>
        <dbReference type="EMBL" id="OAF66930.1"/>
    </source>
</evidence>
<dbReference type="GO" id="GO:0006629">
    <property type="term" value="P:lipid metabolic process"/>
    <property type="evidence" value="ECO:0007669"/>
    <property type="project" value="InterPro"/>
</dbReference>
<comment type="caution">
    <text evidence="2">The sequence shown here is derived from an EMBL/GenBank/DDBJ whole genome shotgun (WGS) entry which is preliminary data.</text>
</comment>
<feature type="chain" id="PRO_5008056747" evidence="1">
    <location>
        <begin position="19"/>
        <end position="387"/>
    </location>
</feature>
<dbReference type="OrthoDB" id="190846at2759"/>
<dbReference type="PANTHER" id="PTHR11440">
    <property type="entry name" value="LECITHIN-CHOLESTEROL ACYLTRANSFERASE-RELATED"/>
    <property type="match status" value="1"/>
</dbReference>
<dbReference type="EMBL" id="LWCA01000791">
    <property type="protein sequence ID" value="OAF66930.1"/>
    <property type="molecule type" value="Genomic_DNA"/>
</dbReference>
<evidence type="ECO:0000313" key="3">
    <source>
        <dbReference type="Proteomes" id="UP000078046"/>
    </source>
</evidence>
<feature type="signal peptide" evidence="1">
    <location>
        <begin position="1"/>
        <end position="18"/>
    </location>
</feature>
<dbReference type="Gene3D" id="3.40.50.1820">
    <property type="entry name" value="alpha/beta hydrolase"/>
    <property type="match status" value="1"/>
</dbReference>
<proteinExistence type="predicted"/>
<accession>A0A177AYJ9</accession>
<dbReference type="SUPFAM" id="SSF53474">
    <property type="entry name" value="alpha/beta-Hydrolases"/>
    <property type="match status" value="1"/>
</dbReference>
<dbReference type="Proteomes" id="UP000078046">
    <property type="component" value="Unassembled WGS sequence"/>
</dbReference>
<name>A0A177AYJ9_9BILA</name>
<reference evidence="2 3" key="1">
    <citation type="submission" date="2016-04" db="EMBL/GenBank/DDBJ databases">
        <title>The genome of Intoshia linei affirms orthonectids as highly simplified spiralians.</title>
        <authorList>
            <person name="Mikhailov K.V."/>
            <person name="Slusarev G.S."/>
            <person name="Nikitin M.A."/>
            <person name="Logacheva M.D."/>
            <person name="Penin A."/>
            <person name="Aleoshin V."/>
            <person name="Panchin Y.V."/>
        </authorList>
    </citation>
    <scope>NUCLEOTIDE SEQUENCE [LARGE SCALE GENOMIC DNA]</scope>
    <source>
        <strain evidence="2">Intl2013</strain>
        <tissue evidence="2">Whole animal</tissue>
    </source>
</reference>
<sequence>MLQIIASCVTLLVSLSVAKRPIILIHGIGDSKIEAKVDKLDLSLLCTLYKSKDFYVIWPQKAFQWTLTSFCILQILTLFYEKSNWKRGKNKEFVETRIFENDFSSLDSIRNVDGFNRDEKYNKKLQKLVEKAYELTGEKVSLFGHSIGALYANIFINSQSPEWVYKHININIAVSAPWKGMILALHDMAVGNHYNYALNVDIDWRKSLRSFQGNLGLTPFPKKWESTDPIVVSKSKNYTAKDLSNFYNDIDFLNGSTRFNSIVDIFQNIEPTKSDSMCLYGDGHLTLSQLVYKRDISKNYELPTFRFKNGDNVTTQNSLMWCDTWPSDRYRKVRKIENSTHYGILNNQDMLDDVMKTINRDISNQKLILPGKLALVIKHLTQSSKSC</sequence>
<gene>
    <name evidence="2" type="ORF">A3Q56_05339</name>
</gene>
<keyword evidence="1" id="KW-0732">Signal</keyword>
<dbReference type="AlphaFoldDB" id="A0A177AYJ9"/>